<keyword evidence="2" id="KW-0813">Transport</keyword>
<dbReference type="Gene3D" id="1.25.40.10">
    <property type="entry name" value="Tetratricopeptide repeat domain"/>
    <property type="match status" value="1"/>
</dbReference>
<evidence type="ECO:0000256" key="3">
    <source>
        <dbReference type="ARBA" id="ARBA00022927"/>
    </source>
</evidence>
<dbReference type="GO" id="GO:0006886">
    <property type="term" value="P:intracellular protein transport"/>
    <property type="evidence" value="ECO:0007669"/>
    <property type="project" value="InterPro"/>
</dbReference>
<name>A0A3P7NK34_DIBLA</name>
<dbReference type="GO" id="GO:0035494">
    <property type="term" value="P:SNARE complex disassembly"/>
    <property type="evidence" value="ECO:0007669"/>
    <property type="project" value="TreeGrafter"/>
</dbReference>
<dbReference type="InterPro" id="IPR011990">
    <property type="entry name" value="TPR-like_helical_dom_sf"/>
</dbReference>
<dbReference type="Proteomes" id="UP000281553">
    <property type="component" value="Unassembled WGS sequence"/>
</dbReference>
<sequence>MAGELESQAAGDAFMQAASMEEQAGDTDNAYYTYTSAVRCLLHVDPLGAAEVLKKAVLLNDEEDTHTQLAQIYKHHLNDLDKASKHYELAAVYQEGRGESHWSEKALNKAARCAATGGNFQRAAEMFEKILKSNLKTMEYYNMRYYTTAIVLCNLCHDLSIGKQYLLAYANEYPVFGFTENCNLMKQNQNVIPKENGRRDFCNAKNGIVEEFPICKTDHGRLRFLWKFHSKALSNSRMKLVDALEKKDVSAFDSALTKHKSFNFVDTWTGGLLQKLRAVLTTD</sequence>
<evidence type="ECO:0000256" key="1">
    <source>
        <dbReference type="ARBA" id="ARBA00010050"/>
    </source>
</evidence>
<reference evidence="4 5" key="1">
    <citation type="submission" date="2018-11" db="EMBL/GenBank/DDBJ databases">
        <authorList>
            <consortium name="Pathogen Informatics"/>
        </authorList>
    </citation>
    <scope>NUCLEOTIDE SEQUENCE [LARGE SCALE GENOMIC DNA]</scope>
</reference>
<dbReference type="GO" id="GO:0019905">
    <property type="term" value="F:syntaxin binding"/>
    <property type="evidence" value="ECO:0007669"/>
    <property type="project" value="TreeGrafter"/>
</dbReference>
<accession>A0A3P7NK34</accession>
<evidence type="ECO:0000313" key="5">
    <source>
        <dbReference type="Proteomes" id="UP000281553"/>
    </source>
</evidence>
<organism evidence="4 5">
    <name type="scientific">Dibothriocephalus latus</name>
    <name type="common">Fish tapeworm</name>
    <name type="synonym">Diphyllobothrium latum</name>
    <dbReference type="NCBI Taxonomy" id="60516"/>
    <lineage>
        <taxon>Eukaryota</taxon>
        <taxon>Metazoa</taxon>
        <taxon>Spiralia</taxon>
        <taxon>Lophotrochozoa</taxon>
        <taxon>Platyhelminthes</taxon>
        <taxon>Cestoda</taxon>
        <taxon>Eucestoda</taxon>
        <taxon>Diphyllobothriidea</taxon>
        <taxon>Diphyllobothriidae</taxon>
        <taxon>Dibothriocephalus</taxon>
    </lineage>
</organism>
<comment type="similarity">
    <text evidence="1">Belongs to the SNAP family.</text>
</comment>
<dbReference type="Pfam" id="PF14938">
    <property type="entry name" value="SNAP"/>
    <property type="match status" value="1"/>
</dbReference>
<protein>
    <submittedName>
        <fullName evidence="4">Uncharacterized protein</fullName>
    </submittedName>
</protein>
<dbReference type="GO" id="GO:0005774">
    <property type="term" value="C:vacuolar membrane"/>
    <property type="evidence" value="ECO:0007669"/>
    <property type="project" value="TreeGrafter"/>
</dbReference>
<dbReference type="GO" id="GO:0031201">
    <property type="term" value="C:SNARE complex"/>
    <property type="evidence" value="ECO:0007669"/>
    <property type="project" value="TreeGrafter"/>
</dbReference>
<gene>
    <name evidence="4" type="ORF">DILT_LOCUS4503</name>
</gene>
<evidence type="ECO:0000256" key="2">
    <source>
        <dbReference type="ARBA" id="ARBA00022448"/>
    </source>
</evidence>
<dbReference type="AlphaFoldDB" id="A0A3P7NK34"/>
<dbReference type="EMBL" id="UYRU01045586">
    <property type="protein sequence ID" value="VDN08672.1"/>
    <property type="molecule type" value="Genomic_DNA"/>
</dbReference>
<keyword evidence="3" id="KW-0653">Protein transport</keyword>
<dbReference type="PANTHER" id="PTHR13768">
    <property type="entry name" value="SOLUBLE NSF ATTACHMENT PROTEIN SNAP"/>
    <property type="match status" value="1"/>
</dbReference>
<proteinExistence type="inferred from homology"/>
<evidence type="ECO:0000313" key="4">
    <source>
        <dbReference type="EMBL" id="VDN08672.1"/>
    </source>
</evidence>
<dbReference type="OrthoDB" id="9984275at2759"/>
<dbReference type="PANTHER" id="PTHR13768:SF8">
    <property type="entry name" value="ALPHA-SOLUBLE NSF ATTACHMENT PROTEIN"/>
    <property type="match status" value="1"/>
</dbReference>
<dbReference type="GO" id="GO:0005483">
    <property type="term" value="F:soluble NSF attachment protein activity"/>
    <property type="evidence" value="ECO:0007669"/>
    <property type="project" value="TreeGrafter"/>
</dbReference>
<keyword evidence="5" id="KW-1185">Reference proteome</keyword>
<dbReference type="SUPFAM" id="SSF48452">
    <property type="entry name" value="TPR-like"/>
    <property type="match status" value="1"/>
</dbReference>
<dbReference type="InterPro" id="IPR000744">
    <property type="entry name" value="NSF_attach"/>
</dbReference>